<sequence>MNNNQIEIQDVSKKIKKALVLDNINLTFVAGQTYGLTGINGSGKTMILRAIAGLIKPSVGCVKIGDQVIKMGGVPEGIGAMIENPSFINEFTGAQNLELLSLLSKNHKLIKNEINNILDRVGLDPEDKRLFHKYSLGMKQRLGIAQAIIGQPKIVLLDEPTNALDEAGIKRLVKIINQLQENNVTIIVASHDRSFLQAITDNQNIIRLENGQVVSEVDAVL</sequence>
<keyword evidence="1" id="KW-0813">Transport</keyword>
<reference evidence="5 6" key="1">
    <citation type="submission" date="2018-11" db="EMBL/GenBank/DDBJ databases">
        <authorList>
            <person name="Wuyts S."/>
        </authorList>
    </citation>
    <scope>NUCLEOTIDE SEQUENCE [LARGE SCALE GENOMIC DNA]</scope>
    <source>
        <strain evidence="5">Lactobacillus mudanjiangensis AMBF249</strain>
    </source>
</reference>
<dbReference type="InterPro" id="IPR003593">
    <property type="entry name" value="AAA+_ATPase"/>
</dbReference>
<keyword evidence="6" id="KW-1185">Reference proteome</keyword>
<dbReference type="SUPFAM" id="SSF52540">
    <property type="entry name" value="P-loop containing nucleoside triphosphate hydrolases"/>
    <property type="match status" value="1"/>
</dbReference>
<keyword evidence="3 5" id="KW-0067">ATP-binding</keyword>
<dbReference type="PANTHER" id="PTHR42939:SF1">
    <property type="entry name" value="ABC TRANSPORTER ATP-BINDING PROTEIN ALBC-RELATED"/>
    <property type="match status" value="1"/>
</dbReference>
<name>A0A660DYJ6_9LACO</name>
<dbReference type="OrthoDB" id="9804819at2"/>
<feature type="domain" description="ABC transporter" evidence="4">
    <location>
        <begin position="6"/>
        <end position="221"/>
    </location>
</feature>
<dbReference type="GO" id="GO:0005524">
    <property type="term" value="F:ATP binding"/>
    <property type="evidence" value="ECO:0007669"/>
    <property type="project" value="UniProtKB-KW"/>
</dbReference>
<dbReference type="PANTHER" id="PTHR42939">
    <property type="entry name" value="ABC TRANSPORTER ATP-BINDING PROTEIN ALBC-RELATED"/>
    <property type="match status" value="1"/>
</dbReference>
<dbReference type="InterPro" id="IPR017871">
    <property type="entry name" value="ABC_transporter-like_CS"/>
</dbReference>
<evidence type="ECO:0000313" key="5">
    <source>
        <dbReference type="EMBL" id="VDG28458.1"/>
    </source>
</evidence>
<dbReference type="InterPro" id="IPR003439">
    <property type="entry name" value="ABC_transporter-like_ATP-bd"/>
</dbReference>
<evidence type="ECO:0000256" key="2">
    <source>
        <dbReference type="ARBA" id="ARBA00022741"/>
    </source>
</evidence>
<evidence type="ECO:0000256" key="1">
    <source>
        <dbReference type="ARBA" id="ARBA00022448"/>
    </source>
</evidence>
<dbReference type="EMBL" id="UYIG01000112">
    <property type="protein sequence ID" value="VDG28458.1"/>
    <property type="molecule type" value="Genomic_DNA"/>
</dbReference>
<dbReference type="RefSeq" id="WP_130846616.1">
    <property type="nucleotide sequence ID" value="NZ_UYIE01000001.1"/>
</dbReference>
<organism evidence="5 6">
    <name type="scientific">Lactiplantibacillus mudanjiangensis</name>
    <dbReference type="NCBI Taxonomy" id="1296538"/>
    <lineage>
        <taxon>Bacteria</taxon>
        <taxon>Bacillati</taxon>
        <taxon>Bacillota</taxon>
        <taxon>Bacilli</taxon>
        <taxon>Lactobacillales</taxon>
        <taxon>Lactobacillaceae</taxon>
        <taxon>Lactiplantibacillus</taxon>
    </lineage>
</organism>
<accession>A0A660DYJ6</accession>
<protein>
    <submittedName>
        <fullName evidence="5">ATP-binding cassette protein [Lactobacillus plantarum]</fullName>
    </submittedName>
</protein>
<keyword evidence="2" id="KW-0547">Nucleotide-binding</keyword>
<gene>
    <name evidence="5" type="ORF">MUDAN_MDHGFNIF_00644</name>
</gene>
<evidence type="ECO:0000256" key="3">
    <source>
        <dbReference type="ARBA" id="ARBA00022840"/>
    </source>
</evidence>
<evidence type="ECO:0000259" key="4">
    <source>
        <dbReference type="PROSITE" id="PS50893"/>
    </source>
</evidence>
<dbReference type="GO" id="GO:0016887">
    <property type="term" value="F:ATP hydrolysis activity"/>
    <property type="evidence" value="ECO:0007669"/>
    <property type="project" value="InterPro"/>
</dbReference>
<proteinExistence type="predicted"/>
<dbReference type="InterPro" id="IPR027417">
    <property type="entry name" value="P-loop_NTPase"/>
</dbReference>
<dbReference type="SMART" id="SM00382">
    <property type="entry name" value="AAA"/>
    <property type="match status" value="1"/>
</dbReference>
<dbReference type="Pfam" id="PF00005">
    <property type="entry name" value="ABC_tran"/>
    <property type="match status" value="1"/>
</dbReference>
<dbReference type="Proteomes" id="UP000289996">
    <property type="component" value="Unassembled WGS sequence"/>
</dbReference>
<dbReference type="PROSITE" id="PS50893">
    <property type="entry name" value="ABC_TRANSPORTER_2"/>
    <property type="match status" value="1"/>
</dbReference>
<evidence type="ECO:0000313" key="6">
    <source>
        <dbReference type="Proteomes" id="UP000289996"/>
    </source>
</evidence>
<dbReference type="PROSITE" id="PS00211">
    <property type="entry name" value="ABC_TRANSPORTER_1"/>
    <property type="match status" value="1"/>
</dbReference>
<dbReference type="InterPro" id="IPR051782">
    <property type="entry name" value="ABC_Transporter_VariousFunc"/>
</dbReference>
<dbReference type="Gene3D" id="3.40.50.300">
    <property type="entry name" value="P-loop containing nucleotide triphosphate hydrolases"/>
    <property type="match status" value="1"/>
</dbReference>
<dbReference type="AlphaFoldDB" id="A0A660DYJ6"/>